<keyword evidence="2" id="KW-1185">Reference proteome</keyword>
<proteinExistence type="predicted"/>
<reference evidence="1" key="1">
    <citation type="submission" date="2021-01" db="EMBL/GenBank/DDBJ databases">
        <title>Adiantum capillus-veneris genome.</title>
        <authorList>
            <person name="Fang Y."/>
            <person name="Liao Q."/>
        </authorList>
    </citation>
    <scope>NUCLEOTIDE SEQUENCE</scope>
    <source>
        <strain evidence="1">H3</strain>
        <tissue evidence="1">Leaf</tissue>
    </source>
</reference>
<dbReference type="Proteomes" id="UP000886520">
    <property type="component" value="Chromosome 11"/>
</dbReference>
<organism evidence="1 2">
    <name type="scientific">Adiantum capillus-veneris</name>
    <name type="common">Maidenhair fern</name>
    <dbReference type="NCBI Taxonomy" id="13818"/>
    <lineage>
        <taxon>Eukaryota</taxon>
        <taxon>Viridiplantae</taxon>
        <taxon>Streptophyta</taxon>
        <taxon>Embryophyta</taxon>
        <taxon>Tracheophyta</taxon>
        <taxon>Polypodiopsida</taxon>
        <taxon>Polypodiidae</taxon>
        <taxon>Polypodiales</taxon>
        <taxon>Pteridineae</taxon>
        <taxon>Pteridaceae</taxon>
        <taxon>Vittarioideae</taxon>
        <taxon>Adiantum</taxon>
    </lineage>
</organism>
<accession>A0A9D4UU39</accession>
<evidence type="ECO:0000313" key="2">
    <source>
        <dbReference type="Proteomes" id="UP000886520"/>
    </source>
</evidence>
<sequence>MHPVTCLAAIPNLGFCSLCIFWTFLLDSLAILGSRCEGFYCILTMYSKTLSVPKTIMKSDPDSRSKNTYGVCVLTQREFVKTRFWIFSNSFQSRLRDAATPYFHSVKEYFKCIMATLPSFQSSQSISIPFMIGRNLMAKDLKLSTTSRGSLLYTMHGFSLLRVFTNITFVLEPFT</sequence>
<name>A0A9D4UU39_ADICA</name>
<comment type="caution">
    <text evidence="1">The sequence shown here is derived from an EMBL/GenBank/DDBJ whole genome shotgun (WGS) entry which is preliminary data.</text>
</comment>
<dbReference type="EMBL" id="JABFUD020000011">
    <property type="protein sequence ID" value="KAI5073850.1"/>
    <property type="molecule type" value="Genomic_DNA"/>
</dbReference>
<protein>
    <submittedName>
        <fullName evidence="1">Uncharacterized protein</fullName>
    </submittedName>
</protein>
<feature type="non-terminal residue" evidence="1">
    <location>
        <position position="175"/>
    </location>
</feature>
<evidence type="ECO:0000313" key="1">
    <source>
        <dbReference type="EMBL" id="KAI5073850.1"/>
    </source>
</evidence>
<dbReference type="AlphaFoldDB" id="A0A9D4UU39"/>
<gene>
    <name evidence="1" type="ORF">GOP47_0011863</name>
</gene>